<reference evidence="3" key="1">
    <citation type="submission" date="2023-08" db="EMBL/GenBank/DDBJ databases">
        <title>A de novo genome assembly of Solanum verrucosum Schlechtendal, a Mexican diploid species geographically isolated from the other diploid A-genome species in potato relatives.</title>
        <authorList>
            <person name="Hosaka K."/>
        </authorList>
    </citation>
    <scope>NUCLEOTIDE SEQUENCE</scope>
    <source>
        <tissue evidence="3">Young leaves</tissue>
    </source>
</reference>
<dbReference type="FunFam" id="2.30.40.10:FF:000147">
    <property type="entry name" value="Uncharacterized protein"/>
    <property type="match status" value="1"/>
</dbReference>
<evidence type="ECO:0000313" key="4">
    <source>
        <dbReference type="Proteomes" id="UP001234989"/>
    </source>
</evidence>
<dbReference type="Pfam" id="PF01979">
    <property type="entry name" value="Amidohydro_1"/>
    <property type="match status" value="1"/>
</dbReference>
<gene>
    <name evidence="3" type="ORF">MTR67_000937</name>
</gene>
<dbReference type="InterPro" id="IPR050287">
    <property type="entry name" value="MTA/SAH_deaminase"/>
</dbReference>
<dbReference type="SUPFAM" id="SSF51338">
    <property type="entry name" value="Composite domain of metallo-dependent hydrolases"/>
    <property type="match status" value="2"/>
</dbReference>
<evidence type="ECO:0000259" key="2">
    <source>
        <dbReference type="Pfam" id="PF01979"/>
    </source>
</evidence>
<dbReference type="PANTHER" id="PTHR43794">
    <property type="entry name" value="AMINOHYDROLASE SSNA-RELATED"/>
    <property type="match status" value="1"/>
</dbReference>
<dbReference type="Proteomes" id="UP001234989">
    <property type="component" value="Chromosome 1"/>
</dbReference>
<feature type="domain" description="Amidohydrolase-related" evidence="2">
    <location>
        <begin position="64"/>
        <end position="450"/>
    </location>
</feature>
<dbReference type="Gene3D" id="3.20.20.140">
    <property type="entry name" value="Metal-dependent hydrolases"/>
    <property type="match status" value="1"/>
</dbReference>
<protein>
    <recommendedName>
        <fullName evidence="2">Amidohydrolase-related domain-containing protein</fullName>
    </recommendedName>
</protein>
<dbReference type="PANTHER" id="PTHR43794:SF11">
    <property type="entry name" value="AMIDOHYDROLASE-RELATED DOMAIN-CONTAINING PROTEIN"/>
    <property type="match status" value="1"/>
</dbReference>
<dbReference type="InterPro" id="IPR011059">
    <property type="entry name" value="Metal-dep_hydrolase_composite"/>
</dbReference>
<organism evidence="3 4">
    <name type="scientific">Solanum verrucosum</name>
    <dbReference type="NCBI Taxonomy" id="315347"/>
    <lineage>
        <taxon>Eukaryota</taxon>
        <taxon>Viridiplantae</taxon>
        <taxon>Streptophyta</taxon>
        <taxon>Embryophyta</taxon>
        <taxon>Tracheophyta</taxon>
        <taxon>Spermatophyta</taxon>
        <taxon>Magnoliopsida</taxon>
        <taxon>eudicotyledons</taxon>
        <taxon>Gunneridae</taxon>
        <taxon>Pentapetalae</taxon>
        <taxon>asterids</taxon>
        <taxon>lamiids</taxon>
        <taxon>Solanales</taxon>
        <taxon>Solanaceae</taxon>
        <taxon>Solanoideae</taxon>
        <taxon>Solaneae</taxon>
        <taxon>Solanum</taxon>
    </lineage>
</organism>
<accession>A0AAF0T4L9</accession>
<evidence type="ECO:0000256" key="1">
    <source>
        <dbReference type="ARBA" id="ARBA00022801"/>
    </source>
</evidence>
<evidence type="ECO:0000313" key="3">
    <source>
        <dbReference type="EMBL" id="WMV07552.1"/>
    </source>
</evidence>
<dbReference type="InterPro" id="IPR032466">
    <property type="entry name" value="Metal_Hydrolase"/>
</dbReference>
<dbReference type="EMBL" id="CP133612">
    <property type="protein sequence ID" value="WMV07552.1"/>
    <property type="molecule type" value="Genomic_DNA"/>
</dbReference>
<sequence length="568" mass="63172">MEATNPILILNNAIIVTMDSHDHVFVDGAIVIQHNSIIAIGKSIDILTQFTSISHQLIDLRGQILLPGLINTHVHTSQQLARGIADDVDLLTWLHDRIWPYESNMTEEDSFISTLLCGIELIHSGVTCFAEAGGQYVSGMASAVEVLGLRACLAESIMDYGEGLPASWAARTTEECIKSQKDLFMKHHNTADGRIKVWLGIRQIMNSTDRLLTETRDAAKELETGIHMHIAEIPYENQLIVETRGVDNGTVTYLEKIKFLQNNLLAAHTVWVNEKEMDVKMPFLHGDLEEIYKEQHEGFKVDCLAKAGVKVSHCPAAAMRMLGFAPIKEMLSAGVCVSLGTDGAPSNNRMSIVDEMYLASLINKGREVFSTGTTDPTALPAETILKMATINGAKSVLWDKEIGSLEVGKKADIVVINPSSWSMMPIHDCISSLVYCMRTENIVSVMCNGCWIMKDKKILTIDEGSSRSKEAHQQLWSSTRINDALDADPGYLYLHHKKMQAKWRIISSLVYCMRTENIVSVMCNGCWIMKDKKILTIDEEEVLSMAKHASAELLKRAGIQIPNRMNFV</sequence>
<dbReference type="GO" id="GO:0016810">
    <property type="term" value="F:hydrolase activity, acting on carbon-nitrogen (but not peptide) bonds"/>
    <property type="evidence" value="ECO:0007669"/>
    <property type="project" value="InterPro"/>
</dbReference>
<dbReference type="AlphaFoldDB" id="A0AAF0T4L9"/>
<dbReference type="SUPFAM" id="SSF51556">
    <property type="entry name" value="Metallo-dependent hydrolases"/>
    <property type="match status" value="1"/>
</dbReference>
<proteinExistence type="predicted"/>
<dbReference type="Gene3D" id="2.30.40.10">
    <property type="entry name" value="Urease, subunit C, domain 1"/>
    <property type="match status" value="2"/>
</dbReference>
<dbReference type="InterPro" id="IPR006680">
    <property type="entry name" value="Amidohydro-rel"/>
</dbReference>
<keyword evidence="1" id="KW-0378">Hydrolase</keyword>
<name>A0AAF0T4L9_SOLVR</name>
<dbReference type="CDD" id="cd01298">
    <property type="entry name" value="ATZ_TRZ_like"/>
    <property type="match status" value="1"/>
</dbReference>
<keyword evidence="4" id="KW-1185">Reference proteome</keyword>